<keyword evidence="4" id="KW-1185">Reference proteome</keyword>
<dbReference type="PANTHER" id="PTHR43975:SF2">
    <property type="entry name" value="EG:BACR7A4.14 PROTEIN-RELATED"/>
    <property type="match status" value="1"/>
</dbReference>
<dbReference type="PANTHER" id="PTHR43975">
    <property type="entry name" value="ZGC:101858"/>
    <property type="match status" value="1"/>
</dbReference>
<comment type="similarity">
    <text evidence="1">Belongs to the short-chain dehydrogenases/reductases (SDR) family.</text>
</comment>
<dbReference type="Proteomes" id="UP000477680">
    <property type="component" value="Chromosome"/>
</dbReference>
<organism evidence="3 4">
    <name type="scientific">Kineobactrum salinum</name>
    <dbReference type="NCBI Taxonomy" id="2708301"/>
    <lineage>
        <taxon>Bacteria</taxon>
        <taxon>Pseudomonadati</taxon>
        <taxon>Pseudomonadota</taxon>
        <taxon>Gammaproteobacteria</taxon>
        <taxon>Cellvibrionales</taxon>
        <taxon>Halieaceae</taxon>
        <taxon>Kineobactrum</taxon>
    </lineage>
</organism>
<sequence>MISSNQEDWNEKVAIVTGGSSGIGRATALLLARMGVKVAITGRGETTLMEVAALHENLFPIVADSSDAAGAEEVAATVLQAHGRLDTLINNAGAGGLRPVEMYDVDFIQGLCATNIIGPSLLLKAALPALKDSKGTVVNISTAVTRNAGPVIAHYGATKAALEYLTRSWAIELAPHGIRVNGVAPGPIKTGALTGMMGLDAEMAASVEQAEAGQVPLGRRGVTEDIVPWIIGFADPSSKWTTGQILAVDGGWSQRG</sequence>
<dbReference type="Gene3D" id="3.40.50.720">
    <property type="entry name" value="NAD(P)-binding Rossmann-like Domain"/>
    <property type="match status" value="1"/>
</dbReference>
<accession>A0A6C0TYX7</accession>
<dbReference type="CDD" id="cd05233">
    <property type="entry name" value="SDR_c"/>
    <property type="match status" value="1"/>
</dbReference>
<proteinExistence type="inferred from homology"/>
<dbReference type="RefSeq" id="WP_163494225.1">
    <property type="nucleotide sequence ID" value="NZ_CP048711.1"/>
</dbReference>
<feature type="domain" description="Ketoreductase" evidence="2">
    <location>
        <begin position="12"/>
        <end position="186"/>
    </location>
</feature>
<evidence type="ECO:0000256" key="1">
    <source>
        <dbReference type="ARBA" id="ARBA00006484"/>
    </source>
</evidence>
<reference evidence="3 4" key="1">
    <citation type="submission" date="2020-02" db="EMBL/GenBank/DDBJ databases">
        <title>Genome sequencing for Kineobactrum sp. M2.</title>
        <authorList>
            <person name="Park S.-J."/>
        </authorList>
    </citation>
    <scope>NUCLEOTIDE SEQUENCE [LARGE SCALE GENOMIC DNA]</scope>
    <source>
        <strain evidence="3 4">M2</strain>
    </source>
</reference>
<protein>
    <submittedName>
        <fullName evidence="3">SDR family oxidoreductase</fullName>
    </submittedName>
</protein>
<evidence type="ECO:0000313" key="3">
    <source>
        <dbReference type="EMBL" id="QIB64976.1"/>
    </source>
</evidence>
<name>A0A6C0TYX7_9GAMM</name>
<gene>
    <name evidence="3" type="ORF">G3T16_05760</name>
</gene>
<dbReference type="KEGG" id="kim:G3T16_05760"/>
<dbReference type="InterPro" id="IPR057326">
    <property type="entry name" value="KR_dom"/>
</dbReference>
<dbReference type="PRINTS" id="PR00080">
    <property type="entry name" value="SDRFAMILY"/>
</dbReference>
<evidence type="ECO:0000313" key="4">
    <source>
        <dbReference type="Proteomes" id="UP000477680"/>
    </source>
</evidence>
<dbReference type="FunFam" id="3.40.50.720:FF:000084">
    <property type="entry name" value="Short-chain dehydrogenase reductase"/>
    <property type="match status" value="1"/>
</dbReference>
<dbReference type="InterPro" id="IPR002347">
    <property type="entry name" value="SDR_fam"/>
</dbReference>
<evidence type="ECO:0000259" key="2">
    <source>
        <dbReference type="SMART" id="SM00822"/>
    </source>
</evidence>
<dbReference type="InterPro" id="IPR036291">
    <property type="entry name" value="NAD(P)-bd_dom_sf"/>
</dbReference>
<dbReference type="AlphaFoldDB" id="A0A6C0TYX7"/>
<dbReference type="SUPFAM" id="SSF51735">
    <property type="entry name" value="NAD(P)-binding Rossmann-fold domains"/>
    <property type="match status" value="1"/>
</dbReference>
<dbReference type="EMBL" id="CP048711">
    <property type="protein sequence ID" value="QIB64976.1"/>
    <property type="molecule type" value="Genomic_DNA"/>
</dbReference>
<dbReference type="SMART" id="SM00822">
    <property type="entry name" value="PKS_KR"/>
    <property type="match status" value="1"/>
</dbReference>
<dbReference type="Pfam" id="PF13561">
    <property type="entry name" value="adh_short_C2"/>
    <property type="match status" value="1"/>
</dbReference>
<dbReference type="PRINTS" id="PR00081">
    <property type="entry name" value="GDHRDH"/>
</dbReference>